<keyword evidence="1" id="KW-0812">Transmembrane</keyword>
<gene>
    <name evidence="2" type="ORF">SAMN05421505_1483</name>
</gene>
<dbReference type="AlphaFoldDB" id="A0A1G8K6J8"/>
<dbReference type="STRING" id="504805.SAMN05421505_1483"/>
<sequence length="93" mass="10352">MIRLFLRFVRFTVTLALGALIAVWVMRRLQMLHPDHLARRAAVGAAGLVESARDFVGEVAGEAADREAELRARFEVGRVDDGPGEAWRHARSL</sequence>
<reference evidence="2 3" key="1">
    <citation type="submission" date="2016-10" db="EMBL/GenBank/DDBJ databases">
        <authorList>
            <person name="de Groot N.N."/>
        </authorList>
    </citation>
    <scope>NUCLEOTIDE SEQUENCE [LARGE SCALE GENOMIC DNA]</scope>
    <source>
        <strain evidence="2 3">CPCC 201354</strain>
    </source>
</reference>
<name>A0A1G8K6J8_9ACTN</name>
<keyword evidence="3" id="KW-1185">Reference proteome</keyword>
<proteinExistence type="predicted"/>
<dbReference type="RefSeq" id="WP_245691523.1">
    <property type="nucleotide sequence ID" value="NZ_FNCN01000048.1"/>
</dbReference>
<dbReference type="Proteomes" id="UP000198923">
    <property type="component" value="Unassembled WGS sequence"/>
</dbReference>
<feature type="transmembrane region" description="Helical" evidence="1">
    <location>
        <begin position="6"/>
        <end position="26"/>
    </location>
</feature>
<keyword evidence="1" id="KW-0472">Membrane</keyword>
<keyword evidence="1" id="KW-1133">Transmembrane helix</keyword>
<evidence type="ECO:0000313" key="2">
    <source>
        <dbReference type="EMBL" id="SDI39075.1"/>
    </source>
</evidence>
<evidence type="ECO:0000256" key="1">
    <source>
        <dbReference type="SAM" id="Phobius"/>
    </source>
</evidence>
<protein>
    <submittedName>
        <fullName evidence="2">Uncharacterized protein</fullName>
    </submittedName>
</protein>
<dbReference type="EMBL" id="FNCN01000048">
    <property type="protein sequence ID" value="SDI39075.1"/>
    <property type="molecule type" value="Genomic_DNA"/>
</dbReference>
<organism evidence="2 3">
    <name type="scientific">Sinosporangium album</name>
    <dbReference type="NCBI Taxonomy" id="504805"/>
    <lineage>
        <taxon>Bacteria</taxon>
        <taxon>Bacillati</taxon>
        <taxon>Actinomycetota</taxon>
        <taxon>Actinomycetes</taxon>
        <taxon>Streptosporangiales</taxon>
        <taxon>Streptosporangiaceae</taxon>
        <taxon>Sinosporangium</taxon>
    </lineage>
</organism>
<evidence type="ECO:0000313" key="3">
    <source>
        <dbReference type="Proteomes" id="UP000198923"/>
    </source>
</evidence>
<accession>A0A1G8K6J8</accession>